<gene>
    <name evidence="1" type="primary">ps-RF</name>
</gene>
<accession>C0PV44</accession>
<organism evidence="1">
    <name type="scientific">Drosophila melanogaster</name>
    <name type="common">Fruit fly</name>
    <dbReference type="NCBI Taxonomy" id="7227"/>
    <lineage>
        <taxon>Eukaryota</taxon>
        <taxon>Metazoa</taxon>
        <taxon>Ecdysozoa</taxon>
        <taxon>Arthropoda</taxon>
        <taxon>Hexapoda</taxon>
        <taxon>Insecta</taxon>
        <taxon>Pterygota</taxon>
        <taxon>Neoptera</taxon>
        <taxon>Endopterygota</taxon>
        <taxon>Diptera</taxon>
        <taxon>Brachycera</taxon>
        <taxon>Muscomorpha</taxon>
        <taxon>Ephydroidea</taxon>
        <taxon>Drosophilidae</taxon>
        <taxon>Drosophila</taxon>
        <taxon>Sophophora</taxon>
    </lineage>
</organism>
<evidence type="ECO:0000313" key="1">
    <source>
        <dbReference type="EMBL" id="ACN71219.1"/>
    </source>
</evidence>
<proteinExistence type="evidence at transcript level"/>
<sequence>MPNTIHAFERSAQSNPNPATPLFSTNLARCLARFVNSFFEDERSRQIKSNRSNLNVCAYLNVCVFYYSKNALPL</sequence>
<name>C0PV44_DROME</name>
<reference evidence="1" key="1">
    <citation type="submission" date="2009-03" db="EMBL/GenBank/DDBJ databases">
        <authorList>
            <person name="Carlson J."/>
            <person name="Booth B."/>
            <person name="Frise E."/>
            <person name="Sandler J."/>
            <person name="Wan K."/>
            <person name="Yu C."/>
            <person name="Celniker S."/>
        </authorList>
    </citation>
    <scope>NUCLEOTIDE SEQUENCE</scope>
</reference>
<dbReference type="EMBL" id="BT072900">
    <property type="protein sequence ID" value="ACN71219.1"/>
    <property type="molecule type" value="mRNA"/>
</dbReference>
<protein>
    <submittedName>
        <fullName evidence="1">MIP08390p</fullName>
    </submittedName>
</protein>
<dbReference type="AlphaFoldDB" id="C0PV44"/>